<protein>
    <submittedName>
        <fullName evidence="3">Uncharacterized protein</fullName>
    </submittedName>
</protein>
<feature type="region of interest" description="Disordered" evidence="2">
    <location>
        <begin position="1"/>
        <end position="64"/>
    </location>
</feature>
<gene>
    <name evidence="3" type="ORF">SISNIDRAFT_460654</name>
</gene>
<feature type="compositionally biased region" description="Low complexity" evidence="2">
    <location>
        <begin position="13"/>
        <end position="31"/>
    </location>
</feature>
<evidence type="ECO:0000313" key="4">
    <source>
        <dbReference type="Proteomes" id="UP000076722"/>
    </source>
</evidence>
<feature type="compositionally biased region" description="Low complexity" evidence="2">
    <location>
        <begin position="46"/>
        <end position="57"/>
    </location>
</feature>
<sequence length="210" mass="23863">MTTFRHYRPSYTVTASDDSQSSTSSDAVQDDFISSGRDSAARGTSEESYQSIESSSSMATPKKRIRTTRRIAIERQSQNKKVNASKDLISCVRDKLPMNEAREVRGLADAAKKAIMLLDDYQNRESILEAQLMHLKTNNLILNKRVKDLETEAQETIFWKDLALDWLPRSSAQPNRIEFAVSDVEKGQDIPQDQFVYLEQFLLHPQGNCV</sequence>
<accession>A0A164NHZ1</accession>
<evidence type="ECO:0000256" key="2">
    <source>
        <dbReference type="SAM" id="MobiDB-lite"/>
    </source>
</evidence>
<dbReference type="EMBL" id="KV419445">
    <property type="protein sequence ID" value="KZS87720.1"/>
    <property type="molecule type" value="Genomic_DNA"/>
</dbReference>
<proteinExistence type="predicted"/>
<feature type="coiled-coil region" evidence="1">
    <location>
        <begin position="118"/>
        <end position="152"/>
    </location>
</feature>
<name>A0A164NHZ1_9AGAM</name>
<evidence type="ECO:0000313" key="3">
    <source>
        <dbReference type="EMBL" id="KZS87720.1"/>
    </source>
</evidence>
<reference evidence="3 4" key="1">
    <citation type="journal article" date="2016" name="Mol. Biol. Evol.">
        <title>Comparative Genomics of Early-Diverging Mushroom-Forming Fungi Provides Insights into the Origins of Lignocellulose Decay Capabilities.</title>
        <authorList>
            <person name="Nagy L.G."/>
            <person name="Riley R."/>
            <person name="Tritt A."/>
            <person name="Adam C."/>
            <person name="Daum C."/>
            <person name="Floudas D."/>
            <person name="Sun H."/>
            <person name="Yadav J.S."/>
            <person name="Pangilinan J."/>
            <person name="Larsson K.H."/>
            <person name="Matsuura K."/>
            <person name="Barry K."/>
            <person name="Labutti K."/>
            <person name="Kuo R."/>
            <person name="Ohm R.A."/>
            <person name="Bhattacharya S.S."/>
            <person name="Shirouzu T."/>
            <person name="Yoshinaga Y."/>
            <person name="Martin F.M."/>
            <person name="Grigoriev I.V."/>
            <person name="Hibbett D.S."/>
        </authorList>
    </citation>
    <scope>NUCLEOTIDE SEQUENCE [LARGE SCALE GENOMIC DNA]</scope>
    <source>
        <strain evidence="3 4">HHB9708</strain>
    </source>
</reference>
<evidence type="ECO:0000256" key="1">
    <source>
        <dbReference type="SAM" id="Coils"/>
    </source>
</evidence>
<organism evidence="3 4">
    <name type="scientific">Sistotremastrum niveocremeum HHB9708</name>
    <dbReference type="NCBI Taxonomy" id="1314777"/>
    <lineage>
        <taxon>Eukaryota</taxon>
        <taxon>Fungi</taxon>
        <taxon>Dikarya</taxon>
        <taxon>Basidiomycota</taxon>
        <taxon>Agaricomycotina</taxon>
        <taxon>Agaricomycetes</taxon>
        <taxon>Sistotremastrales</taxon>
        <taxon>Sistotremastraceae</taxon>
        <taxon>Sertulicium</taxon>
        <taxon>Sertulicium niveocremeum</taxon>
    </lineage>
</organism>
<dbReference type="AlphaFoldDB" id="A0A164NHZ1"/>
<keyword evidence="4" id="KW-1185">Reference proteome</keyword>
<dbReference type="Proteomes" id="UP000076722">
    <property type="component" value="Unassembled WGS sequence"/>
</dbReference>
<keyword evidence="1" id="KW-0175">Coiled coil</keyword>